<keyword evidence="5" id="KW-0833">Ubl conjugation pathway</keyword>
<dbReference type="AlphaFoldDB" id="A0A9K3PZM1"/>
<dbReference type="GO" id="GO:0045842">
    <property type="term" value="P:positive regulation of mitotic metaphase/anaphase transition"/>
    <property type="evidence" value="ECO:0007669"/>
    <property type="project" value="TreeGrafter"/>
</dbReference>
<dbReference type="GO" id="GO:0005680">
    <property type="term" value="C:anaphase-promoting complex"/>
    <property type="evidence" value="ECO:0007669"/>
    <property type="project" value="InterPro"/>
</dbReference>
<evidence type="ECO:0000256" key="6">
    <source>
        <dbReference type="ARBA" id="ARBA00023306"/>
    </source>
</evidence>
<gene>
    <name evidence="8" type="ORF">IV203_026149</name>
</gene>
<feature type="domain" description="Anaphase-promoting complex subunit 5" evidence="7">
    <location>
        <begin position="243"/>
        <end position="334"/>
    </location>
</feature>
<evidence type="ECO:0000256" key="3">
    <source>
        <dbReference type="ARBA" id="ARBA00022618"/>
    </source>
</evidence>
<accession>A0A9K3PZM1</accession>
<evidence type="ECO:0000256" key="5">
    <source>
        <dbReference type="ARBA" id="ARBA00022786"/>
    </source>
</evidence>
<comment type="similarity">
    <text evidence="1">Belongs to the APC5 family.</text>
</comment>
<keyword evidence="6" id="KW-0131">Cell cycle</keyword>
<dbReference type="GO" id="GO:0051301">
    <property type="term" value="P:cell division"/>
    <property type="evidence" value="ECO:0007669"/>
    <property type="project" value="UniProtKB-KW"/>
</dbReference>
<dbReference type="GO" id="GO:0031145">
    <property type="term" value="P:anaphase-promoting complex-dependent catabolic process"/>
    <property type="evidence" value="ECO:0007669"/>
    <property type="project" value="TreeGrafter"/>
</dbReference>
<reference evidence="8" key="1">
    <citation type="journal article" date="2021" name="Sci. Rep.">
        <title>Diploid genomic architecture of Nitzschia inconspicua, an elite biomass production diatom.</title>
        <authorList>
            <person name="Oliver A."/>
            <person name="Podell S."/>
            <person name="Pinowska A."/>
            <person name="Traller J.C."/>
            <person name="Smith S.R."/>
            <person name="McClure R."/>
            <person name="Beliaev A."/>
            <person name="Bohutskyi P."/>
            <person name="Hill E.A."/>
            <person name="Rabines A."/>
            <person name="Zheng H."/>
            <person name="Allen L.Z."/>
            <person name="Kuo A."/>
            <person name="Grigoriev I.V."/>
            <person name="Allen A.E."/>
            <person name="Hazlebeck D."/>
            <person name="Allen E.E."/>
        </authorList>
    </citation>
    <scope>NUCLEOTIDE SEQUENCE</scope>
    <source>
        <strain evidence="8">Hildebrandi</strain>
    </source>
</reference>
<sequence>MAERPNPFSIGVCALIALHSDPNSSLQDLKVPRRTISTFLEETVRDNGIGQTPQRNHDDVLSLEQWMAIIDDHMGCMVAEIIMNLLHMAAESVDALVDLFDSLSLALQQGLVDPTSVHGMYLRKVRLGFDELSFEAVTMLWRALKERVNAIQDKMHRQYQEEDEDENQATFDFPKEWTWPLSTEQLQEILRQECLYYELDQENSNPDVGNGKRRPPRARHTFEQMEVHIRKMLNKDPALPAAYFLRYLNCLRNGERVGALDALHQYFDNTLVHQSNGKSGQEILQFSAILLAMTHSSFGDSELALMATEEAVRVAQQSKDAACVAFALGWLFEYQGQGTTERRQLLQRCASNANERQLRPLVAGAHLSLARHVLEVNSSGNRDIVCRGGDSCKLPVTSLNGGLPVFNTTYNGSSLWQASWAHLQEVTSEPMTDQRMSDRPTFLYVDPKDTARATSLEHLVAAGTWNEIGLPDMSQAASMAALQSSESLSYDDVVTAIHNLSRVTLYGTFVGNNDKQLGILPSCTFARSIHTILSLRVEFGLEQNNLEDTLLQSIALTLHEWAICRGDLEDARALQGMLDSHLHQGLDNVDQLYFDVQMQKCFYFSRTQNWEKAQNMAKSLLLFSRNTGPLSNQIRVLLVMAMMRLESDPMQCTSALTPLLEALAVADELEMHGLHAVGMSILAKIFLRLQNPSRAVAILNGVLPTLSQKEHIRFQAEAFLTLAKAHLKISASTTKDAKNTDENTPSLKYSQTQQYGKALFALERSSNLFKEAQDIFRLRECLFLQANVYSILGDLDQREKLSEEFLQLCRRQAGGGKRMSILDALKDPAELQRLVERSMIS</sequence>
<evidence type="ECO:0000256" key="4">
    <source>
        <dbReference type="ARBA" id="ARBA00022776"/>
    </source>
</evidence>
<evidence type="ECO:0000313" key="8">
    <source>
        <dbReference type="EMBL" id="KAG7362789.1"/>
    </source>
</evidence>
<dbReference type="InterPro" id="IPR026000">
    <property type="entry name" value="Apc5_dom"/>
</dbReference>
<keyword evidence="4" id="KW-0498">Mitosis</keyword>
<dbReference type="GO" id="GO:0070979">
    <property type="term" value="P:protein K11-linked ubiquitination"/>
    <property type="evidence" value="ECO:0007669"/>
    <property type="project" value="TreeGrafter"/>
</dbReference>
<keyword evidence="9" id="KW-1185">Reference proteome</keyword>
<reference evidence="8" key="2">
    <citation type="submission" date="2021-04" db="EMBL/GenBank/DDBJ databases">
        <authorList>
            <person name="Podell S."/>
        </authorList>
    </citation>
    <scope>NUCLEOTIDE SEQUENCE</scope>
    <source>
        <strain evidence="8">Hildebrandi</strain>
    </source>
</reference>
<dbReference type="OrthoDB" id="2504561at2759"/>
<evidence type="ECO:0000256" key="2">
    <source>
        <dbReference type="ARBA" id="ARBA00016066"/>
    </source>
</evidence>
<dbReference type="EMBL" id="JAGRRH010000010">
    <property type="protein sequence ID" value="KAG7362789.1"/>
    <property type="molecule type" value="Genomic_DNA"/>
</dbReference>
<protein>
    <recommendedName>
        <fullName evidence="2">Anaphase-promoting complex subunit 5</fullName>
    </recommendedName>
</protein>
<dbReference type="InterPro" id="IPR037679">
    <property type="entry name" value="Apc5"/>
</dbReference>
<evidence type="ECO:0000313" key="9">
    <source>
        <dbReference type="Proteomes" id="UP000693970"/>
    </source>
</evidence>
<dbReference type="PANTHER" id="PTHR12830:SF9">
    <property type="entry name" value="ANAPHASE-PROMOTING COMPLEX SUBUNIT 5"/>
    <property type="match status" value="1"/>
</dbReference>
<organism evidence="8 9">
    <name type="scientific">Nitzschia inconspicua</name>
    <dbReference type="NCBI Taxonomy" id="303405"/>
    <lineage>
        <taxon>Eukaryota</taxon>
        <taxon>Sar</taxon>
        <taxon>Stramenopiles</taxon>
        <taxon>Ochrophyta</taxon>
        <taxon>Bacillariophyta</taxon>
        <taxon>Bacillariophyceae</taxon>
        <taxon>Bacillariophycidae</taxon>
        <taxon>Bacillariales</taxon>
        <taxon>Bacillariaceae</taxon>
        <taxon>Nitzschia</taxon>
    </lineage>
</organism>
<evidence type="ECO:0000256" key="1">
    <source>
        <dbReference type="ARBA" id="ARBA00007450"/>
    </source>
</evidence>
<evidence type="ECO:0000259" key="7">
    <source>
        <dbReference type="Pfam" id="PF12862"/>
    </source>
</evidence>
<keyword evidence="3" id="KW-0132">Cell division</keyword>
<name>A0A9K3PZM1_9STRA</name>
<proteinExistence type="inferred from homology"/>
<dbReference type="Proteomes" id="UP000693970">
    <property type="component" value="Unassembled WGS sequence"/>
</dbReference>
<dbReference type="Pfam" id="PF12862">
    <property type="entry name" value="ANAPC5"/>
    <property type="match status" value="1"/>
</dbReference>
<dbReference type="PANTHER" id="PTHR12830">
    <property type="entry name" value="ANAPHASE-PROMOTING COMPLEX SUBUNIT 5"/>
    <property type="match status" value="1"/>
</dbReference>
<comment type="caution">
    <text evidence="8">The sequence shown here is derived from an EMBL/GenBank/DDBJ whole genome shotgun (WGS) entry which is preliminary data.</text>
</comment>